<evidence type="ECO:0008006" key="8">
    <source>
        <dbReference type="Google" id="ProtNLM"/>
    </source>
</evidence>
<keyword evidence="3" id="KW-1133">Transmembrane helix</keyword>
<evidence type="ECO:0000259" key="5">
    <source>
        <dbReference type="Pfam" id="PF04389"/>
    </source>
</evidence>
<dbReference type="SUPFAM" id="SSF52025">
    <property type="entry name" value="PA domain"/>
    <property type="match status" value="1"/>
</dbReference>
<sequence length="926" mass="103772">MAGVDDDKYVRYANIPIPSYDEATSSRPTSSQDLRGTGEINDEAERQGLLYRQPTVESARNSLDSDEEDDLRLPEVNGEDVARRQVEELDYLDPSEPDRSRRSPRLYHRARLRGKWSQGLSSLGATLSSIRLPSFRSLYRPVGSDTSRQPDTRTWLSRTAQRITIPERYRLSAPTAARLCGLFTLMALIYFLFAMDLFPGGHRRRRPFDPEAIRAFVQENINGDNIRESLAHITSFDHVAGTEGDLYLAKWMQERWAEEGGFDQLEMLPYHVYLDYPGERSVEIVQPESKRWTAALEEDQVYAERQQTKAWHGYSKSGEVEGHLMYANSGSREDFLWLREHGVETNGSVVLVKYGGDQSDAAFKIKSAAEVGCLAVLIYSDPSDVARDSEWQPPDDMVQRGSVAMTSYVVGDPLTPGSASSIDSTRLSMDDNSGLPSIPSLPLSWRDARVLIQSLEGHGQKIPRTWVHGKQGDSSSEWYTGTIVTLDADTPIVHLKNLNDANPLQQIWNLHGMIEGLETPDKKILIGNHRDAWCFGAVDPGSGSAVMMEVVRIFGELKRVGWRPLRTVEFVSWDASAYNFVGSTEYVEDHMDYIRESGVAYLNVDSGVSGPLFRAAGSPMWQRALLHVLSRVDDPASNGTASLRQKWDEHSTQFDGLRADGDYVPFQHMAGTSSIDFSFTRGVGQDQEYYPYHSCHETLEWMTTYGDPDFAYHATLAQIWALLILELADRPILPFDVSPYAEKLNTYIGQLERDAAGTYAQLNSLAHASAGDVLRATNFTLQPLRDAVRELGASAEAFHRFEDIWIANVLGGSMVESTQFALKRLEYNERLARFDTDLLDLAPNEGCPSGGLPGRCQYKHVVFGPRRESGYDVGYFPYVRDAVEVGDWKGAQEWVVRAGERVRAAGSRLLGTKNALLRSEAELWPA</sequence>
<dbReference type="FunFam" id="3.40.630.10:FF:000101">
    <property type="entry name" value="N-acetylated alpha-linked acidic dipeptidase like 1"/>
    <property type="match status" value="1"/>
</dbReference>
<name>A0A4U0XY27_9PEZI</name>
<accession>A0A4U0XY27</accession>
<feature type="compositionally biased region" description="Polar residues" evidence="2">
    <location>
        <begin position="22"/>
        <end position="34"/>
    </location>
</feature>
<dbReference type="STRING" id="329884.A0A4U0XY27"/>
<keyword evidence="7" id="KW-1185">Reference proteome</keyword>
<dbReference type="InterPro" id="IPR007484">
    <property type="entry name" value="Peptidase_M28"/>
</dbReference>
<evidence type="ECO:0000256" key="2">
    <source>
        <dbReference type="SAM" id="MobiDB-lite"/>
    </source>
</evidence>
<protein>
    <recommendedName>
        <fullName evidence="8">PA domain-containing protein</fullName>
    </recommendedName>
</protein>
<proteinExistence type="inferred from homology"/>
<dbReference type="Pfam" id="PF04253">
    <property type="entry name" value="TFR_dimer"/>
    <property type="match status" value="1"/>
</dbReference>
<evidence type="ECO:0000313" key="7">
    <source>
        <dbReference type="Proteomes" id="UP000309340"/>
    </source>
</evidence>
<dbReference type="InterPro" id="IPR036757">
    <property type="entry name" value="TFR-like_dimer_dom_sf"/>
</dbReference>
<dbReference type="SUPFAM" id="SSF47672">
    <property type="entry name" value="Transferrin receptor-like dimerisation domain"/>
    <property type="match status" value="1"/>
</dbReference>
<dbReference type="InterPro" id="IPR039373">
    <property type="entry name" value="Peptidase_M28B"/>
</dbReference>
<dbReference type="Gene3D" id="1.20.930.40">
    <property type="entry name" value="Transferrin receptor-like, dimerisation domain"/>
    <property type="match status" value="1"/>
</dbReference>
<comment type="similarity">
    <text evidence="1">Belongs to the peptidase M28 family. M28B subfamily.</text>
</comment>
<evidence type="ECO:0000259" key="4">
    <source>
        <dbReference type="Pfam" id="PF04253"/>
    </source>
</evidence>
<dbReference type="PANTHER" id="PTHR10404">
    <property type="entry name" value="N-ACETYLATED-ALPHA-LINKED ACIDIC DIPEPTIDASE"/>
    <property type="match status" value="1"/>
</dbReference>
<dbReference type="InterPro" id="IPR007365">
    <property type="entry name" value="TFR-like_dimer_dom"/>
</dbReference>
<keyword evidence="3" id="KW-0812">Transmembrane</keyword>
<dbReference type="PANTHER" id="PTHR10404:SF71">
    <property type="entry name" value="CARBOXYPEPTIDASE TRE2, PUTATIVE (AFU_ORTHOLOGUE AFUA_3G10650)-RELATED"/>
    <property type="match status" value="1"/>
</dbReference>
<organism evidence="6 7">
    <name type="scientific">Friedmanniomyces simplex</name>
    <dbReference type="NCBI Taxonomy" id="329884"/>
    <lineage>
        <taxon>Eukaryota</taxon>
        <taxon>Fungi</taxon>
        <taxon>Dikarya</taxon>
        <taxon>Ascomycota</taxon>
        <taxon>Pezizomycotina</taxon>
        <taxon>Dothideomycetes</taxon>
        <taxon>Dothideomycetidae</taxon>
        <taxon>Mycosphaerellales</taxon>
        <taxon>Teratosphaeriaceae</taxon>
        <taxon>Friedmanniomyces</taxon>
    </lineage>
</organism>
<dbReference type="AlphaFoldDB" id="A0A4U0XY27"/>
<feature type="domain" description="Peptidase M28" evidence="5">
    <location>
        <begin position="509"/>
        <end position="699"/>
    </location>
</feature>
<comment type="caution">
    <text evidence="6">The sequence shown here is derived from an EMBL/GenBank/DDBJ whole genome shotgun (WGS) entry which is preliminary data.</text>
</comment>
<dbReference type="Pfam" id="PF04389">
    <property type="entry name" value="Peptidase_M28"/>
    <property type="match status" value="1"/>
</dbReference>
<evidence type="ECO:0000256" key="3">
    <source>
        <dbReference type="SAM" id="Phobius"/>
    </source>
</evidence>
<dbReference type="OrthoDB" id="5841748at2759"/>
<keyword evidence="3" id="KW-0472">Membrane</keyword>
<feature type="compositionally biased region" description="Basic and acidic residues" evidence="2">
    <location>
        <begin position="1"/>
        <end position="10"/>
    </location>
</feature>
<dbReference type="Proteomes" id="UP000309340">
    <property type="component" value="Unassembled WGS sequence"/>
</dbReference>
<gene>
    <name evidence="6" type="ORF">B0A55_02077</name>
</gene>
<dbReference type="EMBL" id="NAJQ01000052">
    <property type="protein sequence ID" value="TKA81376.1"/>
    <property type="molecule type" value="Genomic_DNA"/>
</dbReference>
<evidence type="ECO:0000256" key="1">
    <source>
        <dbReference type="ARBA" id="ARBA00005634"/>
    </source>
</evidence>
<dbReference type="SUPFAM" id="SSF53187">
    <property type="entry name" value="Zn-dependent exopeptidases"/>
    <property type="match status" value="1"/>
</dbReference>
<dbReference type="GO" id="GO:0004180">
    <property type="term" value="F:carboxypeptidase activity"/>
    <property type="evidence" value="ECO:0007669"/>
    <property type="project" value="TreeGrafter"/>
</dbReference>
<feature type="transmembrane region" description="Helical" evidence="3">
    <location>
        <begin position="176"/>
        <end position="198"/>
    </location>
</feature>
<dbReference type="Gene3D" id="3.40.630.10">
    <property type="entry name" value="Zn peptidases"/>
    <property type="match status" value="1"/>
</dbReference>
<reference evidence="6 7" key="1">
    <citation type="submission" date="2017-03" db="EMBL/GenBank/DDBJ databases">
        <title>Genomes of endolithic fungi from Antarctica.</title>
        <authorList>
            <person name="Coleine C."/>
            <person name="Masonjones S."/>
            <person name="Stajich J.E."/>
        </authorList>
    </citation>
    <scope>NUCLEOTIDE SEQUENCE [LARGE SCALE GENOMIC DNA]</scope>
    <source>
        <strain evidence="6 7">CCFEE 5184</strain>
    </source>
</reference>
<dbReference type="Gene3D" id="3.50.30.30">
    <property type="match status" value="1"/>
</dbReference>
<feature type="region of interest" description="Disordered" evidence="2">
    <location>
        <begin position="1"/>
        <end position="104"/>
    </location>
</feature>
<dbReference type="InterPro" id="IPR046450">
    <property type="entry name" value="PA_dom_sf"/>
</dbReference>
<dbReference type="CDD" id="cd02121">
    <property type="entry name" value="PA_GCPII_like"/>
    <property type="match status" value="1"/>
</dbReference>
<feature type="domain" description="Transferrin receptor-like dimerisation" evidence="4">
    <location>
        <begin position="780"/>
        <end position="909"/>
    </location>
</feature>
<evidence type="ECO:0000313" key="6">
    <source>
        <dbReference type="EMBL" id="TKA81376.1"/>
    </source>
</evidence>
<dbReference type="CDD" id="cd08022">
    <property type="entry name" value="M28_PSMA_like"/>
    <property type="match status" value="1"/>
</dbReference>